<dbReference type="GO" id="GO:0006950">
    <property type="term" value="P:response to stress"/>
    <property type="evidence" value="ECO:0007669"/>
    <property type="project" value="TreeGrafter"/>
</dbReference>
<dbReference type="InterPro" id="IPR039422">
    <property type="entry name" value="MarR/SlyA-like"/>
</dbReference>
<gene>
    <name evidence="2" type="primary">marR</name>
    <name evidence="2" type="ORF">GCM10018781_27360</name>
</gene>
<dbReference type="InterPro" id="IPR036388">
    <property type="entry name" value="WH-like_DNA-bd_sf"/>
</dbReference>
<dbReference type="Proteomes" id="UP000617734">
    <property type="component" value="Unassembled WGS sequence"/>
</dbReference>
<dbReference type="AlphaFoldDB" id="A0A919FMP4"/>
<dbReference type="SMART" id="SM00347">
    <property type="entry name" value="HTH_MARR"/>
    <property type="match status" value="1"/>
</dbReference>
<dbReference type="PRINTS" id="PR00598">
    <property type="entry name" value="HTHMARR"/>
</dbReference>
<keyword evidence="3" id="KW-1185">Reference proteome</keyword>
<organism evidence="2 3">
    <name type="scientific">Kitasatospora indigofera</name>
    <dbReference type="NCBI Taxonomy" id="67307"/>
    <lineage>
        <taxon>Bacteria</taxon>
        <taxon>Bacillati</taxon>
        <taxon>Actinomycetota</taxon>
        <taxon>Actinomycetes</taxon>
        <taxon>Kitasatosporales</taxon>
        <taxon>Streptomycetaceae</taxon>
        <taxon>Kitasatospora</taxon>
    </lineage>
</organism>
<evidence type="ECO:0000313" key="3">
    <source>
        <dbReference type="Proteomes" id="UP000617734"/>
    </source>
</evidence>
<dbReference type="GeneID" id="95353194"/>
<dbReference type="GO" id="GO:0003700">
    <property type="term" value="F:DNA-binding transcription factor activity"/>
    <property type="evidence" value="ECO:0007669"/>
    <property type="project" value="InterPro"/>
</dbReference>
<proteinExistence type="predicted"/>
<name>A0A919FMP4_9ACTN</name>
<comment type="caution">
    <text evidence="2">The sequence shown here is derived from an EMBL/GenBank/DDBJ whole genome shotgun (WGS) entry which is preliminary data.</text>
</comment>
<accession>A0A919FMP4</accession>
<protein>
    <submittedName>
        <fullName evidence="2">MarR family transcriptional regulator</fullName>
    </submittedName>
</protein>
<dbReference type="RefSeq" id="WP_229927411.1">
    <property type="nucleotide sequence ID" value="NZ_BNBO01000012.1"/>
</dbReference>
<reference evidence="2" key="2">
    <citation type="submission" date="2020-09" db="EMBL/GenBank/DDBJ databases">
        <authorList>
            <person name="Sun Q."/>
            <person name="Ohkuma M."/>
        </authorList>
    </citation>
    <scope>NUCLEOTIDE SEQUENCE</scope>
    <source>
        <strain evidence="2">JCM 4646</strain>
    </source>
</reference>
<dbReference type="Gene3D" id="1.10.10.10">
    <property type="entry name" value="Winged helix-like DNA-binding domain superfamily/Winged helix DNA-binding domain"/>
    <property type="match status" value="1"/>
</dbReference>
<reference evidence="2" key="1">
    <citation type="journal article" date="2014" name="Int. J. Syst. Evol. Microbiol.">
        <title>Complete genome sequence of Corynebacterium casei LMG S-19264T (=DSM 44701T), isolated from a smear-ripened cheese.</title>
        <authorList>
            <consortium name="US DOE Joint Genome Institute (JGI-PGF)"/>
            <person name="Walter F."/>
            <person name="Albersmeier A."/>
            <person name="Kalinowski J."/>
            <person name="Ruckert C."/>
        </authorList>
    </citation>
    <scope>NUCLEOTIDE SEQUENCE</scope>
    <source>
        <strain evidence="2">JCM 4646</strain>
    </source>
</reference>
<dbReference type="EMBL" id="BNBO01000012">
    <property type="protein sequence ID" value="GHH69202.1"/>
    <property type="molecule type" value="Genomic_DNA"/>
</dbReference>
<evidence type="ECO:0000259" key="1">
    <source>
        <dbReference type="PROSITE" id="PS50995"/>
    </source>
</evidence>
<dbReference type="PROSITE" id="PS50995">
    <property type="entry name" value="HTH_MARR_2"/>
    <property type="match status" value="1"/>
</dbReference>
<dbReference type="InterPro" id="IPR000835">
    <property type="entry name" value="HTH_MarR-typ"/>
</dbReference>
<evidence type="ECO:0000313" key="2">
    <source>
        <dbReference type="EMBL" id="GHH69202.1"/>
    </source>
</evidence>
<dbReference type="InterPro" id="IPR036390">
    <property type="entry name" value="WH_DNA-bd_sf"/>
</dbReference>
<dbReference type="PANTHER" id="PTHR33164">
    <property type="entry name" value="TRANSCRIPTIONAL REGULATOR, MARR FAMILY"/>
    <property type="match status" value="1"/>
</dbReference>
<dbReference type="SUPFAM" id="SSF46785">
    <property type="entry name" value="Winged helix' DNA-binding domain"/>
    <property type="match status" value="1"/>
</dbReference>
<dbReference type="Pfam" id="PF12802">
    <property type="entry name" value="MarR_2"/>
    <property type="match status" value="1"/>
</dbReference>
<dbReference type="PANTHER" id="PTHR33164:SF43">
    <property type="entry name" value="HTH-TYPE TRANSCRIPTIONAL REPRESSOR YETL"/>
    <property type="match status" value="1"/>
</dbReference>
<sequence>MAGGREISTAAQAAGDDRVLAFGHLLGAAGRLEHILGRAVEEECGVGHSVFEVLLVLGRAGAPGLPMREIGRERVLTTGGVTRLVDRMVAAGLVRRTQHPEDRRVQLVTLTPLGEETCVRAARVHAENVQRLFLDRLPAERRERFVSDLRMLSRSAREALPRLH</sequence>
<feature type="domain" description="HTH marR-type" evidence="1">
    <location>
        <begin position="18"/>
        <end position="154"/>
    </location>
</feature>